<reference evidence="1" key="1">
    <citation type="journal article" date="2014" name="Front. Microbiol.">
        <title>High frequency of phylogenetically diverse reductive dehalogenase-homologous genes in deep subseafloor sedimentary metagenomes.</title>
        <authorList>
            <person name="Kawai M."/>
            <person name="Futagami T."/>
            <person name="Toyoda A."/>
            <person name="Takaki Y."/>
            <person name="Nishi S."/>
            <person name="Hori S."/>
            <person name="Arai W."/>
            <person name="Tsubouchi T."/>
            <person name="Morono Y."/>
            <person name="Uchiyama I."/>
            <person name="Ito T."/>
            <person name="Fujiyama A."/>
            <person name="Inagaki F."/>
            <person name="Takami H."/>
        </authorList>
    </citation>
    <scope>NUCLEOTIDE SEQUENCE</scope>
    <source>
        <strain evidence="1">Expedition CK06-06</strain>
    </source>
</reference>
<evidence type="ECO:0000313" key="1">
    <source>
        <dbReference type="EMBL" id="GAI72889.1"/>
    </source>
</evidence>
<protein>
    <submittedName>
        <fullName evidence="1">Uncharacterized protein</fullName>
    </submittedName>
</protein>
<accession>X1SYH7</accession>
<gene>
    <name evidence="1" type="ORF">S12H4_25124</name>
</gene>
<dbReference type="AlphaFoldDB" id="X1SYH7"/>
<organism evidence="1">
    <name type="scientific">marine sediment metagenome</name>
    <dbReference type="NCBI Taxonomy" id="412755"/>
    <lineage>
        <taxon>unclassified sequences</taxon>
        <taxon>metagenomes</taxon>
        <taxon>ecological metagenomes</taxon>
    </lineage>
</organism>
<name>X1SYH7_9ZZZZ</name>
<comment type="caution">
    <text evidence="1">The sequence shown here is derived from an EMBL/GenBank/DDBJ whole genome shotgun (WGS) entry which is preliminary data.</text>
</comment>
<feature type="non-terminal residue" evidence="1">
    <location>
        <position position="1"/>
    </location>
</feature>
<sequence length="65" mass="7658">IESLDGTSVLIRDAHGLYFWSPKDFGQKPVLYKTVRKARQEAHTRDGIVKHYRNSQYNMDVEFPF</sequence>
<dbReference type="EMBL" id="BARW01013920">
    <property type="protein sequence ID" value="GAI72889.1"/>
    <property type="molecule type" value="Genomic_DNA"/>
</dbReference>
<proteinExistence type="predicted"/>